<gene>
    <name evidence="3" type="ORF">H8705_13555</name>
</gene>
<dbReference type="Pfam" id="PF06810">
    <property type="entry name" value="Phage_scaffold"/>
    <property type="match status" value="1"/>
</dbReference>
<evidence type="ECO:0000256" key="2">
    <source>
        <dbReference type="SAM" id="MobiDB-lite"/>
    </source>
</evidence>
<protein>
    <submittedName>
        <fullName evidence="3">Phage scaffolding protein</fullName>
    </submittedName>
</protein>
<evidence type="ECO:0000313" key="4">
    <source>
        <dbReference type="Proteomes" id="UP000623678"/>
    </source>
</evidence>
<dbReference type="RefSeq" id="WP_262396308.1">
    <property type="nucleotide sequence ID" value="NZ_JACRTD010000023.1"/>
</dbReference>
<comment type="caution">
    <text evidence="3">The sequence shown here is derived from an EMBL/GenBank/DDBJ whole genome shotgun (WGS) entry which is preliminary data.</text>
</comment>
<feature type="coiled-coil region" evidence="1">
    <location>
        <begin position="44"/>
        <end position="71"/>
    </location>
</feature>
<accession>A0A926EUQ7</accession>
<evidence type="ECO:0000256" key="1">
    <source>
        <dbReference type="SAM" id="Coils"/>
    </source>
</evidence>
<name>A0A926EUQ7_9FIRM</name>
<keyword evidence="1" id="KW-0175">Coiled coil</keyword>
<proteinExistence type="predicted"/>
<sequence>MEFLKSIFGDNSLTYAEFEAALQNNKEIKLANLASGLYVDKDKLEKSEFKANELQTQLNAANDAIKGFKDLDVDGLKNGIKTWEKKYMDDTKALQDKLIKQTKDSKIDFALMNAKAKNIKAVRALLDHDKITIDGDNLIGLSDQLSQITKENPYLFGDGNQNPPPPAGGTTPPDVSKMSDDEYYAYMTKKKE</sequence>
<dbReference type="EMBL" id="JACRTD010000023">
    <property type="protein sequence ID" value="MBC8586600.1"/>
    <property type="molecule type" value="Genomic_DNA"/>
</dbReference>
<feature type="region of interest" description="Disordered" evidence="2">
    <location>
        <begin position="152"/>
        <end position="180"/>
    </location>
</feature>
<dbReference type="InterPro" id="IPR009636">
    <property type="entry name" value="SCAF"/>
</dbReference>
<dbReference type="AlphaFoldDB" id="A0A926EUQ7"/>
<evidence type="ECO:0000313" key="3">
    <source>
        <dbReference type="EMBL" id="MBC8586600.1"/>
    </source>
</evidence>
<organism evidence="3 4">
    <name type="scientific">Youxingia wuxianensis</name>
    <dbReference type="NCBI Taxonomy" id="2763678"/>
    <lineage>
        <taxon>Bacteria</taxon>
        <taxon>Bacillati</taxon>
        <taxon>Bacillota</taxon>
        <taxon>Clostridia</taxon>
        <taxon>Eubacteriales</taxon>
        <taxon>Oscillospiraceae</taxon>
        <taxon>Youxingia</taxon>
    </lineage>
</organism>
<dbReference type="Proteomes" id="UP000623678">
    <property type="component" value="Unassembled WGS sequence"/>
</dbReference>
<keyword evidence="4" id="KW-1185">Reference proteome</keyword>
<reference evidence="3" key="1">
    <citation type="submission" date="2020-08" db="EMBL/GenBank/DDBJ databases">
        <title>Genome public.</title>
        <authorList>
            <person name="Liu C."/>
            <person name="Sun Q."/>
        </authorList>
    </citation>
    <scope>NUCLEOTIDE SEQUENCE</scope>
    <source>
        <strain evidence="3">NSJ-64</strain>
    </source>
</reference>